<evidence type="ECO:0000256" key="7">
    <source>
        <dbReference type="ARBA" id="ARBA00022989"/>
    </source>
</evidence>
<sequence length="331" mass="35651">MLAPILAAAESLPATEEVTEKKLEAMSHVLPYPVFDSTWFTNHHFVSLVALVLGILILKITANAMPVASGTKAEDYVTRGRLAQLIETICVFLRDEMTRPLLGNLTDKYIKLVWSFFFFILLGNLLGLIPIGSMLGLTLNSQAAGHLWGTYTGNINFTAGLAIIALLMMVVVGLKENGMGFVAHMWPVPTKAPEGTPGYMIIPITLVLWAVGILVFCLELAGYFIKSFALCIRLFANMVAGHLVLGSLIILAVYAGLLGRGISVVGAAVFSFLELFVAFLQAYIFAFLLVIFTSLGAVHHDEHDEHEAGLDEGEMPGDAVGEGLTGTASSH</sequence>
<dbReference type="RefSeq" id="WP_184677933.1">
    <property type="nucleotide sequence ID" value="NZ_JACHGY010000001.1"/>
</dbReference>
<dbReference type="GO" id="GO:0005886">
    <property type="term" value="C:plasma membrane"/>
    <property type="evidence" value="ECO:0007669"/>
    <property type="project" value="UniProtKB-SubCell"/>
</dbReference>
<dbReference type="HAMAP" id="MF_01393">
    <property type="entry name" value="ATP_synth_a_bact"/>
    <property type="match status" value="1"/>
</dbReference>
<keyword evidence="9 11" id="KW-0472">Membrane</keyword>
<proteinExistence type="inferred from homology"/>
<reference evidence="12 13" key="1">
    <citation type="submission" date="2020-08" db="EMBL/GenBank/DDBJ databases">
        <title>Genomic Encyclopedia of Type Strains, Phase IV (KMG-IV): sequencing the most valuable type-strain genomes for metagenomic binning, comparative biology and taxonomic classification.</title>
        <authorList>
            <person name="Goeker M."/>
        </authorList>
    </citation>
    <scope>NUCLEOTIDE SEQUENCE [LARGE SCALE GENOMIC DNA]</scope>
    <source>
        <strain evidence="12 13">DSM 103725</strain>
    </source>
</reference>
<keyword evidence="8 11" id="KW-0406">Ion transport</keyword>
<dbReference type="Pfam" id="PF00119">
    <property type="entry name" value="ATP-synt_A"/>
    <property type="match status" value="1"/>
</dbReference>
<evidence type="ECO:0000256" key="1">
    <source>
        <dbReference type="ARBA" id="ARBA00004141"/>
    </source>
</evidence>
<evidence type="ECO:0000256" key="8">
    <source>
        <dbReference type="ARBA" id="ARBA00023065"/>
    </source>
</evidence>
<evidence type="ECO:0000256" key="4">
    <source>
        <dbReference type="ARBA" id="ARBA00022547"/>
    </source>
</evidence>
<comment type="similarity">
    <text evidence="2 11">Belongs to the ATPase A chain family.</text>
</comment>
<keyword evidence="5 11" id="KW-0812">Transmembrane</keyword>
<organism evidence="12 13">
    <name type="scientific">Algisphaera agarilytica</name>
    <dbReference type="NCBI Taxonomy" id="1385975"/>
    <lineage>
        <taxon>Bacteria</taxon>
        <taxon>Pseudomonadati</taxon>
        <taxon>Planctomycetota</taxon>
        <taxon>Phycisphaerae</taxon>
        <taxon>Phycisphaerales</taxon>
        <taxon>Phycisphaeraceae</taxon>
        <taxon>Algisphaera</taxon>
    </lineage>
</organism>
<dbReference type="CDD" id="cd00310">
    <property type="entry name" value="ATP-synt_Fo_a_6"/>
    <property type="match status" value="1"/>
</dbReference>
<protein>
    <recommendedName>
        <fullName evidence="11">ATP synthase subunit a</fullName>
    </recommendedName>
    <alternativeName>
        <fullName evidence="11">ATP synthase F0 sector subunit a</fullName>
    </alternativeName>
    <alternativeName>
        <fullName evidence="11">F-ATPase subunit 6</fullName>
    </alternativeName>
</protein>
<evidence type="ECO:0000313" key="12">
    <source>
        <dbReference type="EMBL" id="MBB6430415.1"/>
    </source>
</evidence>
<feature type="transmembrane region" description="Helical" evidence="11">
    <location>
        <begin position="269"/>
        <end position="292"/>
    </location>
</feature>
<keyword evidence="6 11" id="KW-0375">Hydrogen ion transport</keyword>
<comment type="caution">
    <text evidence="12">The sequence shown here is derived from an EMBL/GenBank/DDBJ whole genome shotgun (WGS) entry which is preliminary data.</text>
</comment>
<gene>
    <name evidence="11" type="primary">atpB</name>
    <name evidence="12" type="ORF">HNQ40_002221</name>
</gene>
<evidence type="ECO:0000256" key="10">
    <source>
        <dbReference type="ARBA" id="ARBA00023310"/>
    </source>
</evidence>
<dbReference type="GO" id="GO:0046933">
    <property type="term" value="F:proton-transporting ATP synthase activity, rotational mechanism"/>
    <property type="evidence" value="ECO:0007669"/>
    <property type="project" value="UniProtKB-UniRule"/>
</dbReference>
<keyword evidence="13" id="KW-1185">Reference proteome</keyword>
<dbReference type="PRINTS" id="PR00123">
    <property type="entry name" value="ATPASEA"/>
</dbReference>
<dbReference type="SUPFAM" id="SSF81336">
    <property type="entry name" value="F1F0 ATP synthase subunit A"/>
    <property type="match status" value="1"/>
</dbReference>
<evidence type="ECO:0000256" key="5">
    <source>
        <dbReference type="ARBA" id="ARBA00022692"/>
    </source>
</evidence>
<dbReference type="PANTHER" id="PTHR11410:SF0">
    <property type="entry name" value="ATP SYNTHASE SUBUNIT A"/>
    <property type="match status" value="1"/>
</dbReference>
<evidence type="ECO:0000313" key="13">
    <source>
        <dbReference type="Proteomes" id="UP000541810"/>
    </source>
</evidence>
<evidence type="ECO:0000256" key="9">
    <source>
        <dbReference type="ARBA" id="ARBA00023136"/>
    </source>
</evidence>
<evidence type="ECO:0000256" key="2">
    <source>
        <dbReference type="ARBA" id="ARBA00006810"/>
    </source>
</evidence>
<dbReference type="Gene3D" id="1.20.120.220">
    <property type="entry name" value="ATP synthase, F0 complex, subunit A"/>
    <property type="match status" value="1"/>
</dbReference>
<evidence type="ECO:0000256" key="3">
    <source>
        <dbReference type="ARBA" id="ARBA00022448"/>
    </source>
</evidence>
<evidence type="ECO:0000256" key="11">
    <source>
        <dbReference type="HAMAP-Rule" id="MF_01393"/>
    </source>
</evidence>
<dbReference type="AlphaFoldDB" id="A0A7X0H6Y7"/>
<feature type="transmembrane region" description="Helical" evidence="11">
    <location>
        <begin position="199"/>
        <end position="222"/>
    </location>
</feature>
<name>A0A7X0H6Y7_9BACT</name>
<dbReference type="InterPro" id="IPR045083">
    <property type="entry name" value="ATP_synth_F0_asu_bact/mt"/>
</dbReference>
<feature type="transmembrane region" description="Helical" evidence="11">
    <location>
        <begin position="234"/>
        <end position="257"/>
    </location>
</feature>
<keyword evidence="10 11" id="KW-0066">ATP synthesis</keyword>
<feature type="transmembrane region" description="Helical" evidence="11">
    <location>
        <begin position="112"/>
        <end position="139"/>
    </location>
</feature>
<evidence type="ECO:0000256" key="6">
    <source>
        <dbReference type="ARBA" id="ARBA00022781"/>
    </source>
</evidence>
<feature type="transmembrane region" description="Helical" evidence="11">
    <location>
        <begin position="151"/>
        <end position="174"/>
    </location>
</feature>
<feature type="transmembrane region" description="Helical" evidence="11">
    <location>
        <begin position="45"/>
        <end position="62"/>
    </location>
</feature>
<accession>A0A7X0H6Y7</accession>
<comment type="subcellular location">
    <subcellularLocation>
        <location evidence="11">Cell membrane</location>
        <topology evidence="11">Multi-pass membrane protein</topology>
    </subcellularLocation>
    <subcellularLocation>
        <location evidence="1">Membrane</location>
        <topology evidence="1">Multi-pass membrane protein</topology>
    </subcellularLocation>
</comment>
<comment type="function">
    <text evidence="11">Key component of the proton channel; it plays a direct role in the translocation of protons across the membrane.</text>
</comment>
<dbReference type="PANTHER" id="PTHR11410">
    <property type="entry name" value="ATP SYNTHASE SUBUNIT A"/>
    <property type="match status" value="1"/>
</dbReference>
<dbReference type="GO" id="GO:0045259">
    <property type="term" value="C:proton-transporting ATP synthase complex"/>
    <property type="evidence" value="ECO:0007669"/>
    <property type="project" value="UniProtKB-KW"/>
</dbReference>
<dbReference type="InterPro" id="IPR035908">
    <property type="entry name" value="F0_ATP_A_sf"/>
</dbReference>
<dbReference type="EMBL" id="JACHGY010000001">
    <property type="protein sequence ID" value="MBB6430415.1"/>
    <property type="molecule type" value="Genomic_DNA"/>
</dbReference>
<keyword evidence="3 11" id="KW-0813">Transport</keyword>
<dbReference type="InterPro" id="IPR000568">
    <property type="entry name" value="ATP_synth_F0_asu"/>
</dbReference>
<dbReference type="Proteomes" id="UP000541810">
    <property type="component" value="Unassembled WGS sequence"/>
</dbReference>
<keyword evidence="4 11" id="KW-0138">CF(0)</keyword>
<keyword evidence="11" id="KW-1003">Cell membrane</keyword>
<keyword evidence="7 11" id="KW-1133">Transmembrane helix</keyword>